<accession>A0ABR9FGD2</accession>
<reference evidence="2 3" key="1">
    <citation type="submission" date="2020-07" db="EMBL/GenBank/DDBJ databases">
        <title>Halophilic bacteria isolated from french cheeses.</title>
        <authorList>
            <person name="Kothe C.I."/>
            <person name="Farah-Kraiem B."/>
            <person name="Renault P."/>
            <person name="Dridi B."/>
        </authorList>
    </citation>
    <scope>NUCLEOTIDE SEQUENCE [LARGE SCALE GENOMIC DNA]</scope>
    <source>
        <strain evidence="2 3">FME14</strain>
    </source>
</reference>
<protein>
    <submittedName>
        <fullName evidence="2">DUF342 domain-containing protein</fullName>
    </submittedName>
</protein>
<dbReference type="InterPro" id="IPR005646">
    <property type="entry name" value="FapA"/>
</dbReference>
<evidence type="ECO:0000313" key="3">
    <source>
        <dbReference type="Proteomes" id="UP000707245"/>
    </source>
</evidence>
<gene>
    <name evidence="2" type="ORF">EI167_01290</name>
</gene>
<dbReference type="Pfam" id="PF03961">
    <property type="entry name" value="FapA"/>
    <property type="match status" value="1"/>
</dbReference>
<dbReference type="InterPro" id="IPR046866">
    <property type="entry name" value="FapA_N"/>
</dbReference>
<sequence>MSLFIHDSKTGFVSLFEHPKNSGYPVTSSQLIELIEQSQFAEFEIVSANIGKLFSPNKNYHADSLIIARALDASILIHVDEKNMVVEAPLTTAKGGALMSIEKAREVLVDAGVLQGVSCRALDNFLGQQFETPAGIAYKAIVAHGRRPKEGSDAKFVRLCSTAQDRVLSPQAKEGGKVDMRDLGAIITVKPGTPLMQRIAATAGEDGYTVFGEVLPAIPGKDLPLQPFEGTKLDPANPNLLIADSKGVPVALPRGMRVDDVLCFDNVDIGTGHVNFDGSVIISGDVTVLGFVESGEINSASAVTVMLGAIGRKRENDEAFTCTIKAARTISIGYAQYCHIQSEQDLFIECQALHCNLSARRLIRVGKANDPRGKIIGGNILDAMRIETGELGAPSGTKTRISIAQNWHDLRQKQLQIADFEKLLATKSAALKQARKKAVKIPVPAKRQLFLDKIGASEQQIDIRIANTKRKKYLVKQRIAQLLATSRLKINELMHPGVELKIAKDSKHFSRIYPPHSVKMSEGKITQSF</sequence>
<dbReference type="InterPro" id="IPR046865">
    <property type="entry name" value="FapA_b_solenoid"/>
</dbReference>
<keyword evidence="3" id="KW-1185">Reference proteome</keyword>
<organism evidence="2 3">
    <name type="scientific">Pseudoalteromonas prydzensis</name>
    <dbReference type="NCBI Taxonomy" id="182141"/>
    <lineage>
        <taxon>Bacteria</taxon>
        <taxon>Pseudomonadati</taxon>
        <taxon>Pseudomonadota</taxon>
        <taxon>Gammaproteobacteria</taxon>
        <taxon>Alteromonadales</taxon>
        <taxon>Pseudoalteromonadaceae</taxon>
        <taxon>Pseudoalteromonas</taxon>
    </lineage>
</organism>
<comment type="caution">
    <text evidence="2">The sequence shown here is derived from an EMBL/GenBank/DDBJ whole genome shotgun (WGS) entry which is preliminary data.</text>
</comment>
<dbReference type="RefSeq" id="WP_192540384.1">
    <property type="nucleotide sequence ID" value="NZ_RRZA01000003.1"/>
</dbReference>
<proteinExistence type="predicted"/>
<dbReference type="PANTHER" id="PTHR38032">
    <property type="entry name" value="POLYMERASE-RELATED"/>
    <property type="match status" value="1"/>
</dbReference>
<dbReference type="Proteomes" id="UP000707245">
    <property type="component" value="Unassembled WGS sequence"/>
</dbReference>
<feature type="domain" description="Flagellar Assembly Protein A N-terminal region" evidence="1">
    <location>
        <begin position="76"/>
        <end position="251"/>
    </location>
</feature>
<evidence type="ECO:0000313" key="2">
    <source>
        <dbReference type="EMBL" id="MBE0456101.1"/>
    </source>
</evidence>
<name>A0ABR9FGD2_9GAMM</name>
<dbReference type="EMBL" id="RRZA01000003">
    <property type="protein sequence ID" value="MBE0456101.1"/>
    <property type="molecule type" value="Genomic_DNA"/>
</dbReference>
<dbReference type="Pfam" id="PF20250">
    <property type="entry name" value="FapA_N"/>
    <property type="match status" value="1"/>
</dbReference>
<dbReference type="PANTHER" id="PTHR38032:SF1">
    <property type="entry name" value="RNA-BINDING PROTEIN KHPB N-TERMINAL DOMAIN-CONTAINING PROTEIN"/>
    <property type="match status" value="1"/>
</dbReference>
<evidence type="ECO:0000259" key="1">
    <source>
        <dbReference type="Pfam" id="PF20250"/>
    </source>
</evidence>